<sequence>MKRKILYILAACGFSLSACNDFGDVNVDIEAIDADRMDFKLMFTNVQQYAYGTEYEAWRTGLIYISTMLQHTSAVQSYWAGDKYTYNADYNSAYWDRMYPNGVRDAVDLLKNWEGKEEFKTEYQMARILKVVLFHRMTDLYGDVPYTEAGLGAHSSNGYPKYDTQQAIYMDMLNELKEAAEALEGATSSIGSADIIYQGDVVRWQKFAYSLMLRLGMRLSKVDEAAARTWVNTAVSGGLFASNEESALVRHVGAVTANNSAEPFGKIYVHEDPNAYRMSKFFIDMLRNTSDPRLSFLATVVKDPTIKVDAQGFSRGDTTAAKQLGMPNGYDQLGGATDISNSPGYPDPQRLTKDSLNFYSVANRYTYGRIDAPTFLVTHAENQLLLAEAAYRGWIAGSAKTYYDAGVTAAMKQFAQFNIAGISDGAIRAYLTANPFNEATALEQINTQYYINTFSDEYESFANWRRSGFPVLTPVQYIGNVTNGTIPRRFTYPVAESTVNMANYQEAVGRLNNGDVMTSRVWWDTAN</sequence>
<feature type="chain" id="PRO_5015742881" evidence="1">
    <location>
        <begin position="21"/>
        <end position="527"/>
    </location>
</feature>
<dbReference type="RefSeq" id="WP_116776483.1">
    <property type="nucleotide sequence ID" value="NZ_QDKG01000005.1"/>
</dbReference>
<accession>A0A2T8HGI2</accession>
<name>A0A2T8HGI2_9SPHI</name>
<dbReference type="OrthoDB" id="9766256at2"/>
<dbReference type="EMBL" id="QDKG01000005">
    <property type="protein sequence ID" value="PVH24535.1"/>
    <property type="molecule type" value="Genomic_DNA"/>
</dbReference>
<organism evidence="2 3">
    <name type="scientific">Sphingobacterium corticibacter</name>
    <dbReference type="NCBI Taxonomy" id="2171749"/>
    <lineage>
        <taxon>Bacteria</taxon>
        <taxon>Pseudomonadati</taxon>
        <taxon>Bacteroidota</taxon>
        <taxon>Sphingobacteriia</taxon>
        <taxon>Sphingobacteriales</taxon>
        <taxon>Sphingobacteriaceae</taxon>
        <taxon>Sphingobacterium</taxon>
    </lineage>
</organism>
<dbReference type="Proteomes" id="UP000245627">
    <property type="component" value="Unassembled WGS sequence"/>
</dbReference>
<dbReference type="InterPro" id="IPR011990">
    <property type="entry name" value="TPR-like_helical_dom_sf"/>
</dbReference>
<feature type="signal peptide" evidence="1">
    <location>
        <begin position="1"/>
        <end position="20"/>
    </location>
</feature>
<proteinExistence type="predicted"/>
<reference evidence="2 3" key="1">
    <citation type="submission" date="2018-04" db="EMBL/GenBank/DDBJ databases">
        <title>Sphingobacterium cortibacter sp. nov.</title>
        <authorList>
            <person name="Li Y."/>
        </authorList>
    </citation>
    <scope>NUCLEOTIDE SEQUENCE [LARGE SCALE GENOMIC DNA]</scope>
    <source>
        <strain evidence="2 3">2c-3</strain>
    </source>
</reference>
<dbReference type="PROSITE" id="PS51257">
    <property type="entry name" value="PROKAR_LIPOPROTEIN"/>
    <property type="match status" value="1"/>
</dbReference>
<evidence type="ECO:0000256" key="1">
    <source>
        <dbReference type="SAM" id="SignalP"/>
    </source>
</evidence>
<keyword evidence="3" id="KW-1185">Reference proteome</keyword>
<gene>
    <name evidence="2" type="ORF">DC487_13445</name>
</gene>
<dbReference type="Pfam" id="PF12771">
    <property type="entry name" value="SusD-like_2"/>
    <property type="match status" value="1"/>
</dbReference>
<evidence type="ECO:0000313" key="2">
    <source>
        <dbReference type="EMBL" id="PVH24535.1"/>
    </source>
</evidence>
<dbReference type="AlphaFoldDB" id="A0A2T8HGI2"/>
<evidence type="ECO:0000313" key="3">
    <source>
        <dbReference type="Proteomes" id="UP000245627"/>
    </source>
</evidence>
<comment type="caution">
    <text evidence="2">The sequence shown here is derived from an EMBL/GenBank/DDBJ whole genome shotgun (WGS) entry which is preliminary data.</text>
</comment>
<keyword evidence="1" id="KW-0732">Signal</keyword>
<dbReference type="SUPFAM" id="SSF48452">
    <property type="entry name" value="TPR-like"/>
    <property type="match status" value="1"/>
</dbReference>
<protein>
    <submittedName>
        <fullName evidence="2">SusD/RagB family nutrient-binding outer membrane lipoprotein</fullName>
    </submittedName>
</protein>
<dbReference type="InterPro" id="IPR041662">
    <property type="entry name" value="SusD-like_2"/>
</dbReference>
<keyword evidence="2" id="KW-0449">Lipoprotein</keyword>
<dbReference type="Gene3D" id="1.25.40.390">
    <property type="match status" value="1"/>
</dbReference>